<protein>
    <submittedName>
        <fullName evidence="1">Uncharacterized protein</fullName>
    </submittedName>
</protein>
<feature type="non-terminal residue" evidence="1">
    <location>
        <position position="26"/>
    </location>
</feature>
<proteinExistence type="predicted"/>
<gene>
    <name evidence="1" type="ORF">METZ01_LOCUS365621</name>
</gene>
<organism evidence="1">
    <name type="scientific">marine metagenome</name>
    <dbReference type="NCBI Taxonomy" id="408172"/>
    <lineage>
        <taxon>unclassified sequences</taxon>
        <taxon>metagenomes</taxon>
        <taxon>ecological metagenomes</taxon>
    </lineage>
</organism>
<name>A0A382SU68_9ZZZZ</name>
<reference evidence="1" key="1">
    <citation type="submission" date="2018-05" db="EMBL/GenBank/DDBJ databases">
        <authorList>
            <person name="Lanie J.A."/>
            <person name="Ng W.-L."/>
            <person name="Kazmierczak K.M."/>
            <person name="Andrzejewski T.M."/>
            <person name="Davidsen T.M."/>
            <person name="Wayne K.J."/>
            <person name="Tettelin H."/>
            <person name="Glass J.I."/>
            <person name="Rusch D."/>
            <person name="Podicherti R."/>
            <person name="Tsui H.-C.T."/>
            <person name="Winkler M.E."/>
        </authorList>
    </citation>
    <scope>NUCLEOTIDE SEQUENCE</scope>
</reference>
<dbReference type="EMBL" id="UINC01131205">
    <property type="protein sequence ID" value="SVD12767.1"/>
    <property type="molecule type" value="Genomic_DNA"/>
</dbReference>
<dbReference type="AlphaFoldDB" id="A0A382SU68"/>
<evidence type="ECO:0000313" key="1">
    <source>
        <dbReference type="EMBL" id="SVD12767.1"/>
    </source>
</evidence>
<accession>A0A382SU68</accession>
<sequence>MKNIILITSKEIKTYFSSPMAYIVGG</sequence>